<dbReference type="InterPro" id="IPR004421">
    <property type="entry name" value="Carbamoyltransferase_HypF"/>
</dbReference>
<dbReference type="FunFam" id="3.30.420.40:FF:000124">
    <property type="entry name" value="Carbamoyltransferase HypF"/>
    <property type="match status" value="1"/>
</dbReference>
<reference evidence="13 14" key="1">
    <citation type="submission" date="2016-04" db="EMBL/GenBank/DDBJ databases">
        <title>ATOL: Assembling a taxonomically balanced genome-scale reconstruction of the evolutionary history of the Enterobacteriaceae.</title>
        <authorList>
            <person name="Plunkett G.III."/>
            <person name="Neeno-Eckwall E.C."/>
            <person name="Glasner J.D."/>
            <person name="Perna N.T."/>
        </authorList>
    </citation>
    <scope>NUCLEOTIDE SEQUENCE [LARGE SCALE GENOMIC DNA]</scope>
    <source>
        <strain evidence="13 14">ATCC 35613</strain>
    </source>
</reference>
<dbReference type="GO" id="GO:0016743">
    <property type="term" value="F:carboxyl- or carbamoyltransferase activity"/>
    <property type="evidence" value="ECO:0007669"/>
    <property type="project" value="UniProtKB-UniRule"/>
</dbReference>
<evidence type="ECO:0000256" key="6">
    <source>
        <dbReference type="ARBA" id="ARBA00022833"/>
    </source>
</evidence>
<feature type="active site" evidence="10">
    <location>
        <position position="19"/>
    </location>
</feature>
<dbReference type="PROSITE" id="PS51163">
    <property type="entry name" value="YRDC"/>
    <property type="match status" value="1"/>
</dbReference>
<dbReference type="InterPro" id="IPR017968">
    <property type="entry name" value="Acylphosphatase_CS"/>
</dbReference>
<dbReference type="SUPFAM" id="SSF55821">
    <property type="entry name" value="YrdC/RibB"/>
    <property type="match status" value="1"/>
</dbReference>
<dbReference type="PROSITE" id="PS00150">
    <property type="entry name" value="ACYLPHOSPHATASE_1"/>
    <property type="match status" value="1"/>
</dbReference>
<evidence type="ECO:0000256" key="2">
    <source>
        <dbReference type="ARBA" id="ARBA00008097"/>
    </source>
</evidence>
<dbReference type="InterPro" id="IPR011125">
    <property type="entry name" value="Znf_HypF"/>
</dbReference>
<dbReference type="EC" id="6.2.-.-" evidence="9"/>
<comment type="caution">
    <text evidence="13">The sequence shown here is derived from an EMBL/GenBank/DDBJ whole genome shotgun (WGS) entry which is preliminary data.</text>
</comment>
<protein>
    <recommendedName>
        <fullName evidence="8 9">Carbamoyltransferase HypF</fullName>
        <ecNumber evidence="9">6.2.-.-</ecNumber>
    </recommendedName>
</protein>
<accession>A0A1B7JYD2</accession>
<name>A0A1B7JYD2_9GAMM</name>
<dbReference type="EMBL" id="LXEW01000020">
    <property type="protein sequence ID" value="OAT52875.1"/>
    <property type="molecule type" value="Genomic_DNA"/>
</dbReference>
<evidence type="ECO:0000256" key="9">
    <source>
        <dbReference type="PIRNR" id="PIRNR006256"/>
    </source>
</evidence>
<evidence type="ECO:0000256" key="5">
    <source>
        <dbReference type="ARBA" id="ARBA00022771"/>
    </source>
</evidence>
<evidence type="ECO:0000259" key="11">
    <source>
        <dbReference type="PROSITE" id="PS51160"/>
    </source>
</evidence>
<dbReference type="AlphaFoldDB" id="A0A1B7JYD2"/>
<comment type="similarity">
    <text evidence="2 9">Belongs to the carbamoyltransferase HypF family.</text>
</comment>
<dbReference type="Pfam" id="PF17788">
    <property type="entry name" value="HypF_C"/>
    <property type="match status" value="1"/>
</dbReference>
<evidence type="ECO:0000256" key="10">
    <source>
        <dbReference type="PROSITE-ProRule" id="PRU00520"/>
    </source>
</evidence>
<dbReference type="NCBIfam" id="TIGR00143">
    <property type="entry name" value="hypF"/>
    <property type="match status" value="1"/>
</dbReference>
<dbReference type="PIRSF" id="PIRSF006256">
    <property type="entry name" value="CMPcnvr_hdrg_mat"/>
    <property type="match status" value="1"/>
</dbReference>
<comment type="catalytic activity">
    <reaction evidence="10">
        <text>an acyl phosphate + H2O = a carboxylate + phosphate + H(+)</text>
        <dbReference type="Rhea" id="RHEA:14965"/>
        <dbReference type="ChEBI" id="CHEBI:15377"/>
        <dbReference type="ChEBI" id="CHEBI:15378"/>
        <dbReference type="ChEBI" id="CHEBI:29067"/>
        <dbReference type="ChEBI" id="CHEBI:43474"/>
        <dbReference type="ChEBI" id="CHEBI:59918"/>
        <dbReference type="EC" id="3.6.1.7"/>
    </reaction>
</comment>
<keyword evidence="6" id="KW-0862">Zinc</keyword>
<dbReference type="GO" id="GO:0008270">
    <property type="term" value="F:zinc ion binding"/>
    <property type="evidence" value="ECO:0007669"/>
    <property type="project" value="UniProtKB-KW"/>
</dbReference>
<evidence type="ECO:0000256" key="7">
    <source>
        <dbReference type="ARBA" id="ARBA00048220"/>
    </source>
</evidence>
<dbReference type="GO" id="GO:0003998">
    <property type="term" value="F:acylphosphatase activity"/>
    <property type="evidence" value="ECO:0007669"/>
    <property type="project" value="UniProtKB-EC"/>
</dbReference>
<keyword evidence="14" id="KW-1185">Reference proteome</keyword>
<evidence type="ECO:0000313" key="13">
    <source>
        <dbReference type="EMBL" id="OAT52875.1"/>
    </source>
</evidence>
<keyword evidence="10" id="KW-0378">Hydrolase</keyword>
<dbReference type="InterPro" id="IPR041440">
    <property type="entry name" value="HypF_C"/>
</dbReference>
<dbReference type="Pfam" id="PF07503">
    <property type="entry name" value="zf-HYPF"/>
    <property type="match status" value="2"/>
</dbReference>
<dbReference type="Pfam" id="PF01300">
    <property type="entry name" value="Sua5_yciO_yrdC"/>
    <property type="match status" value="1"/>
</dbReference>
<evidence type="ECO:0000256" key="3">
    <source>
        <dbReference type="ARBA" id="ARBA00022598"/>
    </source>
</evidence>
<evidence type="ECO:0000256" key="4">
    <source>
        <dbReference type="ARBA" id="ARBA00022723"/>
    </source>
</evidence>
<comment type="function">
    <text evidence="9">Involved in the maturation of [NiFe] hydrogenases. Along with HypE, it catalyzes the synthesis of the CN ligands of the active site iron of [NiFe]-hydrogenases. HypF functions as a carbamoyl transferase using carbamoylphosphate as a substrate and transferring the carboxamido moiety in an ATP-dependent reaction to the thiolate of the C-terminal cysteine of HypE yielding a protein-S-carboxamide.</text>
</comment>
<keyword evidence="13" id="KW-0808">Transferase</keyword>
<dbReference type="PANTHER" id="PTHR42959:SF1">
    <property type="entry name" value="CARBAMOYLTRANSFERASE HYPF"/>
    <property type="match status" value="1"/>
</dbReference>
<comment type="catalytic activity">
    <reaction evidence="7 9">
        <text>C-terminal L-cysteinyl-[HypE protein] + carbamoyl phosphate + ATP + H2O = C-terminal S-carboxamide-L-cysteinyl-[HypE protein] + AMP + phosphate + diphosphate + H(+)</text>
        <dbReference type="Rhea" id="RHEA:55636"/>
        <dbReference type="Rhea" id="RHEA-COMP:14247"/>
        <dbReference type="Rhea" id="RHEA-COMP:14392"/>
        <dbReference type="ChEBI" id="CHEBI:15377"/>
        <dbReference type="ChEBI" id="CHEBI:15378"/>
        <dbReference type="ChEBI" id="CHEBI:30616"/>
        <dbReference type="ChEBI" id="CHEBI:33019"/>
        <dbReference type="ChEBI" id="CHEBI:43474"/>
        <dbReference type="ChEBI" id="CHEBI:58228"/>
        <dbReference type="ChEBI" id="CHEBI:76913"/>
        <dbReference type="ChEBI" id="CHEBI:139126"/>
        <dbReference type="ChEBI" id="CHEBI:456215"/>
    </reaction>
</comment>
<dbReference type="OrthoDB" id="9808093at2"/>
<dbReference type="Pfam" id="PF22521">
    <property type="entry name" value="HypF_C_2"/>
    <property type="match status" value="1"/>
</dbReference>
<evidence type="ECO:0000256" key="8">
    <source>
        <dbReference type="ARBA" id="ARBA00072168"/>
    </source>
</evidence>
<feature type="domain" description="Acylphosphatase-like" evidence="11">
    <location>
        <begin position="4"/>
        <end position="90"/>
    </location>
</feature>
<keyword evidence="5" id="KW-0863">Zinc-finger</keyword>
<dbReference type="Proteomes" id="UP000078224">
    <property type="component" value="Unassembled WGS sequence"/>
</dbReference>
<organism evidence="13 14">
    <name type="scientific">Providencia heimbachae ATCC 35613</name>
    <dbReference type="NCBI Taxonomy" id="1354272"/>
    <lineage>
        <taxon>Bacteria</taxon>
        <taxon>Pseudomonadati</taxon>
        <taxon>Pseudomonadota</taxon>
        <taxon>Gammaproteobacteria</taxon>
        <taxon>Enterobacterales</taxon>
        <taxon>Morganellaceae</taxon>
        <taxon>Providencia</taxon>
    </lineage>
</organism>
<dbReference type="Gene3D" id="3.30.110.120">
    <property type="match status" value="1"/>
</dbReference>
<dbReference type="InterPro" id="IPR043129">
    <property type="entry name" value="ATPase_NBD"/>
</dbReference>
<dbReference type="GO" id="GO:0016874">
    <property type="term" value="F:ligase activity"/>
    <property type="evidence" value="ECO:0007669"/>
    <property type="project" value="UniProtKB-UniRule"/>
</dbReference>
<evidence type="ECO:0000313" key="14">
    <source>
        <dbReference type="Proteomes" id="UP000078224"/>
    </source>
</evidence>
<dbReference type="PANTHER" id="PTHR42959">
    <property type="entry name" value="CARBAMOYLTRANSFERASE"/>
    <property type="match status" value="1"/>
</dbReference>
<feature type="domain" description="YrdC-like" evidence="12">
    <location>
        <begin position="200"/>
        <end position="386"/>
    </location>
</feature>
<proteinExistence type="inferred from homology"/>
<keyword evidence="3" id="KW-0436">Ligase</keyword>
<gene>
    <name evidence="13" type="ORF">M998_1371</name>
</gene>
<dbReference type="Pfam" id="PF00708">
    <property type="entry name" value="Acylphosphatase"/>
    <property type="match status" value="1"/>
</dbReference>
<dbReference type="UniPathway" id="UPA00335"/>
<dbReference type="SUPFAM" id="SSF54975">
    <property type="entry name" value="Acylphosphatase/BLUF domain-like"/>
    <property type="match status" value="1"/>
</dbReference>
<dbReference type="Gene3D" id="3.30.420.40">
    <property type="match status" value="1"/>
</dbReference>
<dbReference type="InterPro" id="IPR006070">
    <property type="entry name" value="Sua5-like_dom"/>
</dbReference>
<dbReference type="Gene3D" id="3.90.870.50">
    <property type="match status" value="1"/>
</dbReference>
<evidence type="ECO:0000259" key="12">
    <source>
        <dbReference type="PROSITE" id="PS51163"/>
    </source>
</evidence>
<evidence type="ECO:0000256" key="1">
    <source>
        <dbReference type="ARBA" id="ARBA00004711"/>
    </source>
</evidence>
<dbReference type="InterPro" id="IPR055128">
    <property type="entry name" value="HypF_C_2"/>
</dbReference>
<dbReference type="InterPro" id="IPR051060">
    <property type="entry name" value="Carbamoyltrans_HypF-like"/>
</dbReference>
<dbReference type="GO" id="GO:0003725">
    <property type="term" value="F:double-stranded RNA binding"/>
    <property type="evidence" value="ECO:0007669"/>
    <property type="project" value="InterPro"/>
</dbReference>
<dbReference type="GO" id="GO:0051604">
    <property type="term" value="P:protein maturation"/>
    <property type="evidence" value="ECO:0007669"/>
    <property type="project" value="TreeGrafter"/>
</dbReference>
<dbReference type="PATRIC" id="fig|1354272.4.peg.1391"/>
<comment type="pathway">
    <text evidence="1 9">Protein modification; [NiFe] hydrogenase maturation.</text>
</comment>
<keyword evidence="4" id="KW-0479">Metal-binding</keyword>
<dbReference type="PROSITE" id="PS51160">
    <property type="entry name" value="ACYLPHOSPHATASE_3"/>
    <property type="match status" value="1"/>
</dbReference>
<sequence length="765" mass="85169">MQNGIQLRIKGKVQGVGFRPYVWQLAHQCHLYGDVCNDGEGVLVRLLSGTDIADFTQLLYQQCPPLAHIESIQPQSFEWDELPDKFSIRHSGTGRMDTQVIPDAATCESCQRELFDPDNRRFDHPFTNCTHCGPRFTIIRQMPYDRPNTAMADFPLCPECQQEYESPVDRRFHAQPNACPVCGPEIQLYNKVGQILASKQTALMQATQQLLQGNIVAIKGIGGFHLACDATNDEAVRKLRQRKHRPTKPLAVMVPSCEWLTEQGINVSDGLRALLKSTASPIVLVKLWNRYRLSDEIAPKLREIGIMLPSNPLQHLLMAAAKHPLVMTSGNASGKPPVLTNEEALSDLADIADVWLMHNRDIIQRADDSLVRYHDGQAEMLRRARGYVPDAIDLPAGFEKSPSILALGADLKNTFCLLRDKSAVLSQHLGDLDDIDIFQQYQNAIALFESIYRFKPEALVGDMHPNYVSHRYGKQLSEQLQIPFIQVQHHHAHIAAVMVEQGIPIHGEKVIGLALDGLGYGDDNRLWGGECLLVDYASSQYMGGLPPVAMPGGELASRQPWRNLLAHLQQFVPNWQNQSIASVLTPYPYPVIQKAIERGINSPTASSTGRLFDAVAAALAICTENISWEGEAACQLEALASSCPLSEHPVSLPIIGNYLDLATFWQQWLNYQAPKAQRAQAFHMALAQGFADLARRAAHQYKVKKIILSGGVMHNQLLRSLLIEKLNEFEVLSARQFPMGDGGVALGQAAIAFTRYRSYPSYFKL</sequence>
<feature type="active site" evidence="10">
    <location>
        <position position="37"/>
    </location>
</feature>
<dbReference type="InterPro" id="IPR001792">
    <property type="entry name" value="Acylphosphatase-like_dom"/>
</dbReference>
<dbReference type="SUPFAM" id="SSF53067">
    <property type="entry name" value="Actin-like ATPase domain"/>
    <property type="match status" value="1"/>
</dbReference>
<dbReference type="RefSeq" id="WP_068908167.1">
    <property type="nucleotide sequence ID" value="NZ_LXEW01000020.1"/>
</dbReference>
<dbReference type="Gene3D" id="3.30.420.360">
    <property type="match status" value="1"/>
</dbReference>
<dbReference type="InterPro" id="IPR036046">
    <property type="entry name" value="Acylphosphatase-like_dom_sf"/>
</dbReference>
<dbReference type="InterPro" id="IPR017945">
    <property type="entry name" value="DHBP_synth_RibB-like_a/b_dom"/>
</dbReference>